<dbReference type="Proteomes" id="UP000011758">
    <property type="component" value="Unassembled WGS sequence"/>
</dbReference>
<evidence type="ECO:0000259" key="4">
    <source>
        <dbReference type="PROSITE" id="PS51350"/>
    </source>
</evidence>
<organism evidence="5 6">
    <name type="scientific">Eggerthia catenaformis OT 569 = DSM 20559</name>
    <dbReference type="NCBI Taxonomy" id="999415"/>
    <lineage>
        <taxon>Bacteria</taxon>
        <taxon>Bacillati</taxon>
        <taxon>Bacillota</taxon>
        <taxon>Erysipelotrichia</taxon>
        <taxon>Erysipelotrichales</taxon>
        <taxon>Coprobacillaceae</taxon>
        <taxon>Eggerthia</taxon>
    </lineage>
</organism>
<comment type="caution">
    <text evidence="5">The sequence shown here is derived from an EMBL/GenBank/DDBJ whole genome shotgun (WGS) entry which is preliminary data.</text>
</comment>
<keyword evidence="6" id="KW-1185">Reference proteome</keyword>
<dbReference type="PANTHER" id="PTHR33705:SF2">
    <property type="entry name" value="PHOSPHOCARRIER PROTEIN NPR"/>
    <property type="match status" value="1"/>
</dbReference>
<evidence type="ECO:0000256" key="1">
    <source>
        <dbReference type="ARBA" id="ARBA00004496"/>
    </source>
</evidence>
<keyword evidence="2" id="KW-0963">Cytoplasm</keyword>
<name>M2Q3Z2_9FIRM</name>
<dbReference type="OrthoDB" id="9809047at2"/>
<dbReference type="GO" id="GO:0005737">
    <property type="term" value="C:cytoplasm"/>
    <property type="evidence" value="ECO:0007669"/>
    <property type="project" value="UniProtKB-SubCell"/>
</dbReference>
<dbReference type="NCBIfam" id="TIGR01003">
    <property type="entry name" value="PTS_HPr_family"/>
    <property type="match status" value="1"/>
</dbReference>
<dbReference type="RefSeq" id="WP_004801033.1">
    <property type="nucleotide sequence ID" value="NZ_AUGJ01000029.1"/>
</dbReference>
<sequence length="85" mass="9740">MKTFQYKIQCEEGLHATPAGTLVSIAKCYRGSIYLIYQDQRVNLKKLLPVLGAGLKKGDLIEIEIKGFREEECCKYLQRAFQEVL</sequence>
<dbReference type="Gene3D" id="3.30.1340.10">
    <property type="entry name" value="HPr-like"/>
    <property type="match status" value="1"/>
</dbReference>
<dbReference type="EMBL" id="AGEJ01000001">
    <property type="protein sequence ID" value="EMD17590.1"/>
    <property type="molecule type" value="Genomic_DNA"/>
</dbReference>
<comment type="subcellular location">
    <subcellularLocation>
        <location evidence="1">Cytoplasm</location>
    </subcellularLocation>
</comment>
<keyword evidence="3" id="KW-0598">Phosphotransferase system</keyword>
<dbReference type="Pfam" id="PF00381">
    <property type="entry name" value="PTS-HPr"/>
    <property type="match status" value="1"/>
</dbReference>
<dbReference type="eggNOG" id="COG1925">
    <property type="taxonomic scope" value="Bacteria"/>
</dbReference>
<proteinExistence type="predicted"/>
<evidence type="ECO:0000256" key="2">
    <source>
        <dbReference type="ARBA" id="ARBA00022490"/>
    </source>
</evidence>
<dbReference type="PROSITE" id="PS51350">
    <property type="entry name" value="PTS_HPR_DOM"/>
    <property type="match status" value="1"/>
</dbReference>
<gene>
    <name evidence="5" type="ORF">HMPREF9943_00022</name>
</gene>
<accession>M2Q3Z2</accession>
<dbReference type="PANTHER" id="PTHR33705">
    <property type="entry name" value="PHOSPHOCARRIER PROTEIN HPR"/>
    <property type="match status" value="1"/>
</dbReference>
<dbReference type="InterPro" id="IPR000032">
    <property type="entry name" value="HPr-like"/>
</dbReference>
<dbReference type="GO" id="GO:0009401">
    <property type="term" value="P:phosphoenolpyruvate-dependent sugar phosphotransferase system"/>
    <property type="evidence" value="ECO:0007669"/>
    <property type="project" value="UniProtKB-KW"/>
</dbReference>
<dbReference type="SUPFAM" id="SSF55594">
    <property type="entry name" value="HPr-like"/>
    <property type="match status" value="1"/>
</dbReference>
<dbReference type="STRING" id="999415.HMPREF9943_00022"/>
<dbReference type="BioCyc" id="ECAT999415-HMP:GTTI-31-MONOMER"/>
<dbReference type="AlphaFoldDB" id="M2Q3Z2"/>
<evidence type="ECO:0000313" key="5">
    <source>
        <dbReference type="EMBL" id="EMD17590.1"/>
    </source>
</evidence>
<reference evidence="5 6" key="1">
    <citation type="submission" date="2013-02" db="EMBL/GenBank/DDBJ databases">
        <title>The Genome Sequence of Lactobacillus catenaformis F0143.</title>
        <authorList>
            <consortium name="The Broad Institute Genome Sequencing Platform"/>
            <person name="Earl A."/>
            <person name="Ward D."/>
            <person name="Feldgarden M."/>
            <person name="Gevers D."/>
            <person name="Izard J."/>
            <person name="Blanton J.M."/>
            <person name="Mathney J."/>
            <person name="Dewhirst F.E."/>
            <person name="Young S.K."/>
            <person name="Zeng Q."/>
            <person name="Gargeya S."/>
            <person name="Fitzgerald M."/>
            <person name="Haas B."/>
            <person name="Abouelleil A."/>
            <person name="Alvarado L."/>
            <person name="Arachchi H.M."/>
            <person name="Berlin A."/>
            <person name="Chapman S.B."/>
            <person name="Gearin G."/>
            <person name="Goldberg J."/>
            <person name="Griggs A."/>
            <person name="Gujja S."/>
            <person name="Hansen M."/>
            <person name="Heiman D."/>
            <person name="Howarth C."/>
            <person name="Larimer J."/>
            <person name="Lui A."/>
            <person name="MacDonald P.J.P."/>
            <person name="McCowen C."/>
            <person name="Montmayeur A."/>
            <person name="Murphy C."/>
            <person name="Neiman D."/>
            <person name="Pearson M."/>
            <person name="Priest M."/>
            <person name="Roberts A."/>
            <person name="Saif S."/>
            <person name="Shea T."/>
            <person name="Sisk P."/>
            <person name="Stolte C."/>
            <person name="Sykes S."/>
            <person name="Wortman J."/>
            <person name="Nusbaum C."/>
            <person name="Birren B."/>
        </authorList>
    </citation>
    <scope>NUCLEOTIDE SEQUENCE [LARGE SCALE GENOMIC DNA]</scope>
    <source>
        <strain evidence="5 6">OT 569</strain>
    </source>
</reference>
<dbReference type="InterPro" id="IPR035895">
    <property type="entry name" value="HPr-like_sf"/>
</dbReference>
<evidence type="ECO:0000256" key="3">
    <source>
        <dbReference type="ARBA" id="ARBA00022683"/>
    </source>
</evidence>
<feature type="domain" description="HPr" evidence="4">
    <location>
        <begin position="1"/>
        <end position="85"/>
    </location>
</feature>
<evidence type="ECO:0000313" key="6">
    <source>
        <dbReference type="Proteomes" id="UP000011758"/>
    </source>
</evidence>
<dbReference type="InterPro" id="IPR050399">
    <property type="entry name" value="HPr"/>
</dbReference>
<protein>
    <submittedName>
        <fullName evidence="5">HPr family phosphocarrier</fullName>
    </submittedName>
</protein>
<dbReference type="PRINTS" id="PR00107">
    <property type="entry name" value="PHOSPHOCPHPR"/>
</dbReference>